<gene>
    <name evidence="1" type="ORF">Rcae01_06110</name>
</gene>
<dbReference type="Proteomes" id="UP001416858">
    <property type="component" value="Unassembled WGS sequence"/>
</dbReference>
<proteinExistence type="predicted"/>
<reference evidence="1 2" key="1">
    <citation type="submission" date="2024-02" db="EMBL/GenBank/DDBJ databases">
        <title>Rhodopirellula caenicola NBRC 110016.</title>
        <authorList>
            <person name="Ichikawa N."/>
            <person name="Katano-Makiyama Y."/>
            <person name="Hidaka K."/>
        </authorList>
    </citation>
    <scope>NUCLEOTIDE SEQUENCE [LARGE SCALE GENOMIC DNA]</scope>
    <source>
        <strain evidence="1 2">NBRC 110016</strain>
    </source>
</reference>
<accession>A0ABP9VZP1</accession>
<keyword evidence="2" id="KW-1185">Reference proteome</keyword>
<comment type="caution">
    <text evidence="1">The sequence shown here is derived from an EMBL/GenBank/DDBJ whole genome shotgun (WGS) entry which is preliminary data.</text>
</comment>
<dbReference type="EMBL" id="BAABRO010000025">
    <property type="protein sequence ID" value="GAA5510600.1"/>
    <property type="molecule type" value="Genomic_DNA"/>
</dbReference>
<evidence type="ECO:0000313" key="1">
    <source>
        <dbReference type="EMBL" id="GAA5510600.1"/>
    </source>
</evidence>
<evidence type="ECO:0000313" key="2">
    <source>
        <dbReference type="Proteomes" id="UP001416858"/>
    </source>
</evidence>
<protein>
    <submittedName>
        <fullName evidence="1">Uncharacterized protein</fullName>
    </submittedName>
</protein>
<name>A0ABP9VZP1_9BACT</name>
<sequence length="69" mass="7998">MMEQYRDKFVSPKWFALPKRIRHRTNVLGWTTMNISQFCGYHNLFAQKPSVGRRTNRLGTAELGPAGMV</sequence>
<organism evidence="1 2">
    <name type="scientific">Novipirellula caenicola</name>
    <dbReference type="NCBI Taxonomy" id="1536901"/>
    <lineage>
        <taxon>Bacteria</taxon>
        <taxon>Pseudomonadati</taxon>
        <taxon>Planctomycetota</taxon>
        <taxon>Planctomycetia</taxon>
        <taxon>Pirellulales</taxon>
        <taxon>Pirellulaceae</taxon>
        <taxon>Novipirellula</taxon>
    </lineage>
</organism>